<evidence type="ECO:0000256" key="1">
    <source>
        <dbReference type="SAM" id="Phobius"/>
    </source>
</evidence>
<evidence type="ECO:0000313" key="2">
    <source>
        <dbReference type="EMBL" id="AMJ77320.1"/>
    </source>
</evidence>
<name>A0AAC9AD59_9ALTE</name>
<gene>
    <name evidence="2" type="ORF">AV942_02820</name>
</gene>
<keyword evidence="1" id="KW-0472">Membrane</keyword>
<dbReference type="EMBL" id="CP013928">
    <property type="protein sequence ID" value="AMJ77320.1"/>
    <property type="molecule type" value="Genomic_DNA"/>
</dbReference>
<keyword evidence="1" id="KW-1133">Transmembrane helix</keyword>
<accession>A0AAC9AD59</accession>
<feature type="transmembrane region" description="Helical" evidence="1">
    <location>
        <begin position="16"/>
        <end position="38"/>
    </location>
</feature>
<sequence>MADDTKIARVLRISNLNILAGIVALIGILGFVLVYVGWKARNCFFISAEFDANKQINRTKNSWLLLVPRYFSHQFLACYLGVIRHGVFSFCNLSRYIPESALIQLFSHLAFRRNHQTHFATGSFAQEKARTQQNGLILVALKN</sequence>
<dbReference type="AlphaFoldDB" id="A0AAC9AD59"/>
<dbReference type="Proteomes" id="UP000061468">
    <property type="component" value="Chromosome"/>
</dbReference>
<protein>
    <submittedName>
        <fullName evidence="2">Uncharacterized protein</fullName>
    </submittedName>
</protein>
<organism evidence="2 3">
    <name type="scientific">Alteromonas mediterranea</name>
    <dbReference type="NCBI Taxonomy" id="314275"/>
    <lineage>
        <taxon>Bacteria</taxon>
        <taxon>Pseudomonadati</taxon>
        <taxon>Pseudomonadota</taxon>
        <taxon>Gammaproteobacteria</taxon>
        <taxon>Alteromonadales</taxon>
        <taxon>Alteromonadaceae</taxon>
        <taxon>Alteromonas/Salinimonas group</taxon>
        <taxon>Alteromonas</taxon>
    </lineage>
</organism>
<proteinExistence type="predicted"/>
<keyword evidence="1" id="KW-0812">Transmembrane</keyword>
<reference evidence="2 3" key="1">
    <citation type="submission" date="2015-12" db="EMBL/GenBank/DDBJ databases">
        <title>Intraspecies pangenome expansion in the marine bacterium Alteromonas.</title>
        <authorList>
            <person name="Lopez-Perez M."/>
            <person name="Rodriguez-Valera F."/>
        </authorList>
    </citation>
    <scope>NUCLEOTIDE SEQUENCE [LARGE SCALE GENOMIC DNA]</scope>
    <source>
        <strain evidence="2 3">UM8</strain>
    </source>
</reference>
<dbReference type="RefSeq" id="WP_020744880.1">
    <property type="nucleotide sequence ID" value="NZ_CP013928.1"/>
</dbReference>
<evidence type="ECO:0000313" key="3">
    <source>
        <dbReference type="Proteomes" id="UP000061468"/>
    </source>
</evidence>